<name>Q2CGV5_OCEGH</name>
<dbReference type="eggNOG" id="COG0702">
    <property type="taxonomic scope" value="Bacteria"/>
</dbReference>
<dbReference type="STRING" id="314256.OG2516_16054"/>
<dbReference type="OrthoDB" id="4392084at2"/>
<comment type="caution">
    <text evidence="2">The sequence shown here is derived from an EMBL/GenBank/DDBJ whole genome shotgun (WGS) entry which is preliminary data.</text>
</comment>
<dbReference type="SUPFAM" id="SSF51735">
    <property type="entry name" value="NAD(P)-binding Rossmann-fold domains"/>
    <property type="match status" value="1"/>
</dbReference>
<dbReference type="RefSeq" id="WP_007257157.1">
    <property type="nucleotide sequence ID" value="NZ_CH724111.1"/>
</dbReference>
<dbReference type="Gene3D" id="3.40.50.720">
    <property type="entry name" value="NAD(P)-binding Rossmann-like Domain"/>
    <property type="match status" value="1"/>
</dbReference>
<protein>
    <recommendedName>
        <fullName evidence="1">PRISE-like Rossmann-fold domain-containing protein</fullName>
    </recommendedName>
</protein>
<reference evidence="2 3" key="1">
    <citation type="journal article" date="2010" name="J. Bacteriol.">
        <title>Genome sequences of Oceanicola granulosus HTCC2516(T) and Oceanicola batsensis HTCC2597(TDelta).</title>
        <authorList>
            <person name="Thrash J.C."/>
            <person name="Cho J.C."/>
            <person name="Vergin K.L."/>
            <person name="Giovannoni S.J."/>
        </authorList>
    </citation>
    <scope>NUCLEOTIDE SEQUENCE [LARGE SCALE GENOMIC DNA]</scope>
    <source>
        <strain evidence="3">ATCC BAA-861 / DSM 15982 / KCTC 12143 / HTCC2516</strain>
    </source>
</reference>
<dbReference type="HOGENOM" id="CLU_030125_0_0_5"/>
<organism evidence="2 3">
    <name type="scientific">Oceanicola granulosus (strain ATCC BAA-861 / DSM 15982 / KCTC 12143 / HTCC2516)</name>
    <dbReference type="NCBI Taxonomy" id="314256"/>
    <lineage>
        <taxon>Bacteria</taxon>
        <taxon>Pseudomonadati</taxon>
        <taxon>Pseudomonadota</taxon>
        <taxon>Alphaproteobacteria</taxon>
        <taxon>Rhodobacterales</taxon>
        <taxon>Roseobacteraceae</taxon>
        <taxon>Oceanicola</taxon>
    </lineage>
</organism>
<dbReference type="InterPro" id="IPR036291">
    <property type="entry name" value="NAD(P)-bd_dom_sf"/>
</dbReference>
<accession>Q2CGV5</accession>
<dbReference type="InterPro" id="IPR055222">
    <property type="entry name" value="PRISE-like_Rossmann-fold"/>
</dbReference>
<dbReference type="PANTHER" id="PTHR32487:SF0">
    <property type="entry name" value="3-OXO-DELTA(4,5)-STEROID 5-BETA-REDUCTASE"/>
    <property type="match status" value="1"/>
</dbReference>
<dbReference type="Pfam" id="PF22917">
    <property type="entry name" value="PRISE"/>
    <property type="match status" value="1"/>
</dbReference>
<dbReference type="PANTHER" id="PTHR32487">
    <property type="entry name" value="3-OXO-DELTA(4,5)-STEROID 5-BETA-REDUCTASE"/>
    <property type="match status" value="1"/>
</dbReference>
<evidence type="ECO:0000313" key="3">
    <source>
        <dbReference type="Proteomes" id="UP000003635"/>
    </source>
</evidence>
<evidence type="ECO:0000259" key="1">
    <source>
        <dbReference type="Pfam" id="PF22917"/>
    </source>
</evidence>
<dbReference type="CDD" id="cd08948">
    <property type="entry name" value="5beta-POR_like_SDR_a"/>
    <property type="match status" value="1"/>
</dbReference>
<feature type="domain" description="PRISE-like Rossmann-fold" evidence="1">
    <location>
        <begin position="62"/>
        <end position="352"/>
    </location>
</feature>
<gene>
    <name evidence="2" type="ORF">OG2516_16054</name>
</gene>
<proteinExistence type="predicted"/>
<dbReference type="Proteomes" id="UP000003635">
    <property type="component" value="Unassembled WGS sequence"/>
</dbReference>
<sequence length="353" mass="39000">MNGRHALVVGASGLSGSHATAALAAAGWRVTGLSRSGRGPGAHRTIALDLGRPEAAEASRGEFEDVQDLVICTWSMQASEAENVRVNRAMLETLFVALEDAPLRHVSLVTGLKHYLGPFESYGSGRPYSPFLETQPRLPGDNFYYAQEDVVFAEAERRGIPWNVHRPHSMIGYALGNAMNVAVTLAVYASICKETGRPFVFPGSQAQYEAVADVTDARILARQIVWALQTPEAANLPLNVANGDVFRWYWLWARLAEYFDLEPAPYPGAPTPLQAQMADAEPIWEDIVARHGLQPTRLHEIASFWHSDADLGREIECITDMKNSRVRGFTAYQDTLSSFTDVFDRLRAERVIS</sequence>
<evidence type="ECO:0000313" key="2">
    <source>
        <dbReference type="EMBL" id="EAR51830.1"/>
    </source>
</evidence>
<dbReference type="EMBL" id="AAOT01000008">
    <property type="protein sequence ID" value="EAR51830.1"/>
    <property type="molecule type" value="Genomic_DNA"/>
</dbReference>
<dbReference type="AlphaFoldDB" id="Q2CGV5"/>
<keyword evidence="3" id="KW-1185">Reference proteome</keyword>